<gene>
    <name evidence="1" type="ORF">CSKR_110478</name>
</gene>
<dbReference type="Proteomes" id="UP000286415">
    <property type="component" value="Unassembled WGS sequence"/>
</dbReference>
<proteinExistence type="predicted"/>
<evidence type="ECO:0000313" key="1">
    <source>
        <dbReference type="EMBL" id="KAG5454120.1"/>
    </source>
</evidence>
<evidence type="ECO:0000313" key="2">
    <source>
        <dbReference type="Proteomes" id="UP000286415"/>
    </source>
</evidence>
<name>A0A3R7BZZ7_CLOSI</name>
<protein>
    <submittedName>
        <fullName evidence="1">Uncharacterized protein</fullName>
    </submittedName>
</protein>
<keyword evidence="2" id="KW-1185">Reference proteome</keyword>
<comment type="caution">
    <text evidence="1">The sequence shown here is derived from an EMBL/GenBank/DDBJ whole genome shotgun (WGS) entry which is preliminary data.</text>
</comment>
<reference evidence="1 2" key="1">
    <citation type="journal article" date="2018" name="Biotechnol. Adv.">
        <title>Improved genomic resources and new bioinformatic workflow for the carcinogenic parasite Clonorchis sinensis: Biotechnological implications.</title>
        <authorList>
            <person name="Wang D."/>
            <person name="Korhonen P.K."/>
            <person name="Gasser R.B."/>
            <person name="Young N.D."/>
        </authorList>
    </citation>
    <scope>NUCLEOTIDE SEQUENCE [LARGE SCALE GENOMIC DNA]</scope>
    <source>
        <strain evidence="1">Cs-k2</strain>
    </source>
</reference>
<dbReference type="EMBL" id="NIRI02000010">
    <property type="protein sequence ID" value="KAG5454120.1"/>
    <property type="molecule type" value="Genomic_DNA"/>
</dbReference>
<dbReference type="InParanoid" id="A0A3R7BZZ7"/>
<sequence>MTRWLERGFADRKVRGSNPTSASRLPQAWATWQYPSPRTFFGWHGILPLLSRTSINFDNKQFGKKSLQLKSCDSMLLAKQILTPQDSSDRKVRDSNPTTGSRLLPSRLGKLAVYRPSCFRRGARHYTGEKNGRCALRISKYEDFGGLLEPGGNTGSVMLKYV</sequence>
<dbReference type="AlphaFoldDB" id="A0A3R7BZZ7"/>
<organism evidence="1 2">
    <name type="scientific">Clonorchis sinensis</name>
    <name type="common">Chinese liver fluke</name>
    <dbReference type="NCBI Taxonomy" id="79923"/>
    <lineage>
        <taxon>Eukaryota</taxon>
        <taxon>Metazoa</taxon>
        <taxon>Spiralia</taxon>
        <taxon>Lophotrochozoa</taxon>
        <taxon>Platyhelminthes</taxon>
        <taxon>Trematoda</taxon>
        <taxon>Digenea</taxon>
        <taxon>Opisthorchiida</taxon>
        <taxon>Opisthorchiata</taxon>
        <taxon>Opisthorchiidae</taxon>
        <taxon>Clonorchis</taxon>
    </lineage>
</organism>
<accession>A0A3R7BZZ7</accession>
<reference evidence="1 2" key="2">
    <citation type="journal article" date="2021" name="Genomics">
        <title>High-quality reference genome for Clonorchis sinensis.</title>
        <authorList>
            <person name="Young N.D."/>
            <person name="Stroehlein A.J."/>
            <person name="Kinkar L."/>
            <person name="Wang T."/>
            <person name="Sohn W.M."/>
            <person name="Chang B.C.H."/>
            <person name="Kaur P."/>
            <person name="Weisz D."/>
            <person name="Dudchenko O."/>
            <person name="Aiden E.L."/>
            <person name="Korhonen P.K."/>
            <person name="Gasser R.B."/>
        </authorList>
    </citation>
    <scope>NUCLEOTIDE SEQUENCE [LARGE SCALE GENOMIC DNA]</scope>
    <source>
        <strain evidence="1">Cs-k2</strain>
    </source>
</reference>